<protein>
    <submittedName>
        <fullName evidence="1">Iron-only hydrogenase system regulator</fullName>
    </submittedName>
</protein>
<proteinExistence type="predicted"/>
<dbReference type="Proteomes" id="UP000632377">
    <property type="component" value="Unassembled WGS sequence"/>
</dbReference>
<dbReference type="SUPFAM" id="SSF55021">
    <property type="entry name" value="ACT-like"/>
    <property type="match status" value="1"/>
</dbReference>
<accession>A0ABS1T7Q6</accession>
<dbReference type="Pfam" id="PF21699">
    <property type="entry name" value="TM1266-like"/>
    <property type="match status" value="1"/>
</dbReference>
<dbReference type="RefSeq" id="WP_202747930.1">
    <property type="nucleotide sequence ID" value="NZ_JAESWC010000002.1"/>
</dbReference>
<evidence type="ECO:0000313" key="1">
    <source>
        <dbReference type="EMBL" id="MBL4935335.1"/>
    </source>
</evidence>
<dbReference type="Gene3D" id="3.30.70.1150">
    <property type="entry name" value="ACT-like. Chain A, domain 2"/>
    <property type="match status" value="1"/>
</dbReference>
<organism evidence="1 2">
    <name type="scientific">Clostridium rhizosphaerae</name>
    <dbReference type="NCBI Taxonomy" id="2803861"/>
    <lineage>
        <taxon>Bacteria</taxon>
        <taxon>Bacillati</taxon>
        <taxon>Bacillota</taxon>
        <taxon>Clostridia</taxon>
        <taxon>Eubacteriales</taxon>
        <taxon>Clostridiaceae</taxon>
        <taxon>Clostridium</taxon>
    </lineage>
</organism>
<reference evidence="1 2" key="1">
    <citation type="submission" date="2021-01" db="EMBL/GenBank/DDBJ databases">
        <title>Genome public.</title>
        <authorList>
            <person name="Liu C."/>
            <person name="Sun Q."/>
        </authorList>
    </citation>
    <scope>NUCLEOTIDE SEQUENCE [LARGE SCALE GENOMIC DNA]</scope>
    <source>
        <strain evidence="1 2">YIM B02515</strain>
    </source>
</reference>
<keyword evidence="2" id="KW-1185">Reference proteome</keyword>
<dbReference type="InterPro" id="IPR023860">
    <property type="entry name" value="FeFe-hyd_TM1266"/>
</dbReference>
<dbReference type="InterPro" id="IPR045865">
    <property type="entry name" value="ACT-like_dom_sf"/>
</dbReference>
<sequence>MKKIAVISAILEEPKHCQKEFNDVISNFKGLIKGRMGIPFEEEGIAVISLTVVGELNDINSLTGKLGNIEHVSVKTAISKKEIQ</sequence>
<dbReference type="EMBL" id="JAESWC010000002">
    <property type="protein sequence ID" value="MBL4935335.1"/>
    <property type="molecule type" value="Genomic_DNA"/>
</dbReference>
<dbReference type="NCBIfam" id="TIGR03959">
    <property type="entry name" value="hyd_TM1266"/>
    <property type="match status" value="1"/>
</dbReference>
<name>A0ABS1T7Q6_9CLOT</name>
<dbReference type="InterPro" id="IPR027271">
    <property type="entry name" value="Acetolactate_synth/TF_NikR_C"/>
</dbReference>
<comment type="caution">
    <text evidence="1">The sequence shown here is derived from an EMBL/GenBank/DDBJ whole genome shotgun (WGS) entry which is preliminary data.</text>
</comment>
<evidence type="ECO:0000313" key="2">
    <source>
        <dbReference type="Proteomes" id="UP000632377"/>
    </source>
</evidence>
<gene>
    <name evidence="1" type="ORF">JK636_06140</name>
</gene>